<evidence type="ECO:0000256" key="5">
    <source>
        <dbReference type="ARBA" id="ARBA00022692"/>
    </source>
</evidence>
<dbReference type="InterPro" id="IPR010130">
    <property type="entry name" value="T1SS_OMP_TolC"/>
</dbReference>
<keyword evidence="7" id="KW-0998">Cell outer membrane</keyword>
<dbReference type="GO" id="GO:0015562">
    <property type="term" value="F:efflux transmembrane transporter activity"/>
    <property type="evidence" value="ECO:0007669"/>
    <property type="project" value="InterPro"/>
</dbReference>
<evidence type="ECO:0000256" key="3">
    <source>
        <dbReference type="ARBA" id="ARBA00022448"/>
    </source>
</evidence>
<keyword evidence="5" id="KW-0812">Transmembrane</keyword>
<feature type="chain" id="PRO_5017231271" evidence="8">
    <location>
        <begin position="24"/>
        <end position="441"/>
    </location>
</feature>
<proteinExistence type="inferred from homology"/>
<name>A0A1H9HHD5_9GAMM</name>
<dbReference type="InterPro" id="IPR051906">
    <property type="entry name" value="TolC-like"/>
</dbReference>
<sequence length="441" mass="48090">MKKVKIGLMAIMMLSVGQSISCAAQEPLGWAAPLTTTTLKDAIMFAFQRDPSVGQQAAQVGIGQAQIDQARSAWMPQLSLSGSAGHSQTTDSSGSLSNSTTWGMSLTQLVYDFGKTNNAIDQSEAQRNSYRYQLMATLSSVAEKTALDYVEVQRYTALVQAAQQNIVALQSVSRMAQLRAQAGLSSTSDELQTRTRVAGMQATLQQYQATLMSARAKLAVLTGMNASDYAPIPTAIAIKDTSLNDIDYSLIPSVLAAKEMESSAQYGIQKVRAQYWPTISVRGGRTRYQSSNRSYWDNQIQLNVDAPIYQGGAVSAQVRQAQGAKEVAATQVDQARFDVLQKASVALADWLGAQARIDVNKQQVLNADQTREVYKNEYTLNKRSINDLLSVEQDVWQAISSQINSQYDAWTAAINYATSLDNLLPLLGIEKNTRATLPDLN</sequence>
<dbReference type="SUPFAM" id="SSF56954">
    <property type="entry name" value="Outer membrane efflux proteins (OEP)"/>
    <property type="match status" value="1"/>
</dbReference>
<reference evidence="10" key="1">
    <citation type="submission" date="2016-10" db="EMBL/GenBank/DDBJ databases">
        <authorList>
            <person name="Varghese N."/>
            <person name="Submissions S."/>
        </authorList>
    </citation>
    <scope>NUCLEOTIDE SEQUENCE [LARGE SCALE GENOMIC DNA]</scope>
    <source>
        <strain evidence="10">8N4</strain>
    </source>
</reference>
<dbReference type="GO" id="GO:0009279">
    <property type="term" value="C:cell outer membrane"/>
    <property type="evidence" value="ECO:0007669"/>
    <property type="project" value="UniProtKB-SubCell"/>
</dbReference>
<evidence type="ECO:0000256" key="6">
    <source>
        <dbReference type="ARBA" id="ARBA00023136"/>
    </source>
</evidence>
<comment type="similarity">
    <text evidence="2">Belongs to the outer membrane factor (OMF) (TC 1.B.17) family.</text>
</comment>
<organism evidence="9 10">
    <name type="scientific">Rosenbergiella nectarea</name>
    <dbReference type="NCBI Taxonomy" id="988801"/>
    <lineage>
        <taxon>Bacteria</taxon>
        <taxon>Pseudomonadati</taxon>
        <taxon>Pseudomonadota</taxon>
        <taxon>Gammaproteobacteria</taxon>
        <taxon>Enterobacterales</taxon>
        <taxon>Erwiniaceae</taxon>
        <taxon>Rosenbergiella</taxon>
    </lineage>
</organism>
<evidence type="ECO:0000256" key="2">
    <source>
        <dbReference type="ARBA" id="ARBA00007613"/>
    </source>
</evidence>
<dbReference type="Gene3D" id="1.20.1600.10">
    <property type="entry name" value="Outer membrane efflux proteins (OEP)"/>
    <property type="match status" value="1"/>
</dbReference>
<evidence type="ECO:0000256" key="1">
    <source>
        <dbReference type="ARBA" id="ARBA00004442"/>
    </source>
</evidence>
<dbReference type="EMBL" id="FOGC01000004">
    <property type="protein sequence ID" value="SEQ61682.1"/>
    <property type="molecule type" value="Genomic_DNA"/>
</dbReference>
<dbReference type="PANTHER" id="PTHR30026:SF22">
    <property type="entry name" value="OUTER MEMBRANE EFFLUX PROTEIN"/>
    <property type="match status" value="1"/>
</dbReference>
<dbReference type="STRING" id="988801.SAMN05216522_104227"/>
<dbReference type="NCBIfam" id="TIGR01844">
    <property type="entry name" value="type_I_sec_TolC"/>
    <property type="match status" value="1"/>
</dbReference>
<protein>
    <submittedName>
        <fullName evidence="9">Outer membrane protein tolC (1.B.17.1.1)</fullName>
    </submittedName>
</protein>
<evidence type="ECO:0000256" key="8">
    <source>
        <dbReference type="SAM" id="SignalP"/>
    </source>
</evidence>
<gene>
    <name evidence="9" type="ORF">SAMN05216522_104227</name>
</gene>
<keyword evidence="6" id="KW-0472">Membrane</keyword>
<keyword evidence="4" id="KW-1134">Transmembrane beta strand</keyword>
<evidence type="ECO:0000313" key="9">
    <source>
        <dbReference type="EMBL" id="SEQ61682.1"/>
    </source>
</evidence>
<evidence type="ECO:0000256" key="7">
    <source>
        <dbReference type="ARBA" id="ARBA00023237"/>
    </source>
</evidence>
<evidence type="ECO:0000256" key="4">
    <source>
        <dbReference type="ARBA" id="ARBA00022452"/>
    </source>
</evidence>
<dbReference type="GO" id="GO:0015288">
    <property type="term" value="F:porin activity"/>
    <property type="evidence" value="ECO:0007669"/>
    <property type="project" value="TreeGrafter"/>
</dbReference>
<evidence type="ECO:0000313" key="10">
    <source>
        <dbReference type="Proteomes" id="UP000242515"/>
    </source>
</evidence>
<dbReference type="OrthoDB" id="314748at2"/>
<keyword evidence="3" id="KW-0813">Transport</keyword>
<keyword evidence="8" id="KW-0732">Signal</keyword>
<dbReference type="Pfam" id="PF02321">
    <property type="entry name" value="OEP"/>
    <property type="match status" value="2"/>
</dbReference>
<dbReference type="Proteomes" id="UP000242515">
    <property type="component" value="Unassembled WGS sequence"/>
</dbReference>
<accession>A0A1H9HHD5</accession>
<dbReference type="InterPro" id="IPR003423">
    <property type="entry name" value="OMP_efflux"/>
</dbReference>
<dbReference type="GO" id="GO:1990281">
    <property type="term" value="C:efflux pump complex"/>
    <property type="evidence" value="ECO:0007669"/>
    <property type="project" value="TreeGrafter"/>
</dbReference>
<comment type="subcellular location">
    <subcellularLocation>
        <location evidence="1">Cell outer membrane</location>
    </subcellularLocation>
</comment>
<dbReference type="PANTHER" id="PTHR30026">
    <property type="entry name" value="OUTER MEMBRANE PROTEIN TOLC"/>
    <property type="match status" value="1"/>
</dbReference>
<dbReference type="AlphaFoldDB" id="A0A1H9HHD5"/>
<keyword evidence="10" id="KW-1185">Reference proteome</keyword>
<feature type="signal peptide" evidence="8">
    <location>
        <begin position="1"/>
        <end position="23"/>
    </location>
</feature>